<evidence type="ECO:0000313" key="5">
    <source>
        <dbReference type="EMBL" id="CCH61921.1"/>
    </source>
</evidence>
<protein>
    <recommendedName>
        <fullName evidence="4">Methyltransferase type 11 domain-containing protein</fullName>
    </recommendedName>
</protein>
<dbReference type="PANTHER" id="PTHR44942">
    <property type="entry name" value="METHYLTRANSF_11 DOMAIN-CONTAINING PROTEIN"/>
    <property type="match status" value="1"/>
</dbReference>
<dbReference type="GeneID" id="14497030"/>
<dbReference type="InterPro" id="IPR051052">
    <property type="entry name" value="Diverse_substrate_MTase"/>
</dbReference>
<dbReference type="RefSeq" id="XP_004181440.1">
    <property type="nucleotide sequence ID" value="XM_004181392.1"/>
</dbReference>
<dbReference type="HOGENOM" id="CLU_049344_1_2_1"/>
<keyword evidence="2" id="KW-0489">Methyltransferase</keyword>
<comment type="similarity">
    <text evidence="1">Belongs to the methyltransferase superfamily.</text>
</comment>
<evidence type="ECO:0000313" key="6">
    <source>
        <dbReference type="Proteomes" id="UP000002866"/>
    </source>
</evidence>
<dbReference type="InterPro" id="IPR013216">
    <property type="entry name" value="Methyltransf_11"/>
</dbReference>
<gene>
    <name evidence="5" type="primary">TBLA0F03870</name>
    <name evidence="5" type="ORF">TBLA_0F03870</name>
</gene>
<dbReference type="InParanoid" id="I2H6B9"/>
<name>I2H6B9_HENB6</name>
<dbReference type="PANTHER" id="PTHR44942:SF4">
    <property type="entry name" value="METHYLTRANSFERASE TYPE 11 DOMAIN-CONTAINING PROTEIN"/>
    <property type="match status" value="1"/>
</dbReference>
<keyword evidence="3" id="KW-0808">Transferase</keyword>
<dbReference type="GO" id="GO:0032259">
    <property type="term" value="P:methylation"/>
    <property type="evidence" value="ECO:0007669"/>
    <property type="project" value="UniProtKB-KW"/>
</dbReference>
<dbReference type="InterPro" id="IPR029063">
    <property type="entry name" value="SAM-dependent_MTases_sf"/>
</dbReference>
<dbReference type="STRING" id="1071380.I2H6B9"/>
<evidence type="ECO:0000256" key="2">
    <source>
        <dbReference type="ARBA" id="ARBA00022603"/>
    </source>
</evidence>
<keyword evidence="6" id="KW-1185">Reference proteome</keyword>
<evidence type="ECO:0000256" key="3">
    <source>
        <dbReference type="ARBA" id="ARBA00022679"/>
    </source>
</evidence>
<dbReference type="OMA" id="HNKEANI"/>
<reference evidence="5 6" key="1">
    <citation type="journal article" date="2011" name="Proc. Natl. Acad. Sci. U.S.A.">
        <title>Evolutionary erosion of yeast sex chromosomes by mating-type switching accidents.</title>
        <authorList>
            <person name="Gordon J.L."/>
            <person name="Armisen D."/>
            <person name="Proux-Wera E."/>
            <person name="Oheigeartaigh S.S."/>
            <person name="Byrne K.P."/>
            <person name="Wolfe K.H."/>
        </authorList>
    </citation>
    <scope>NUCLEOTIDE SEQUENCE [LARGE SCALE GENOMIC DNA]</scope>
    <source>
        <strain evidence="6">ATCC 34711 / CBS 6284 / DSM 70876 / NBRC 10599 / NRRL Y-10934 / UCD 77-7</strain>
    </source>
</reference>
<accession>I2H6B9</accession>
<dbReference type="CDD" id="cd02440">
    <property type="entry name" value="AdoMet_MTases"/>
    <property type="match status" value="1"/>
</dbReference>
<dbReference type="Proteomes" id="UP000002866">
    <property type="component" value="Chromosome 6"/>
</dbReference>
<dbReference type="eggNOG" id="KOG3010">
    <property type="taxonomic scope" value="Eukaryota"/>
</dbReference>
<dbReference type="Pfam" id="PF08241">
    <property type="entry name" value="Methyltransf_11"/>
    <property type="match status" value="1"/>
</dbReference>
<feature type="domain" description="Methyltransferase type 11" evidence="4">
    <location>
        <begin position="41"/>
        <end position="146"/>
    </location>
</feature>
<evidence type="ECO:0000256" key="1">
    <source>
        <dbReference type="ARBA" id="ARBA00008361"/>
    </source>
</evidence>
<dbReference type="EMBL" id="HE806321">
    <property type="protein sequence ID" value="CCH61921.1"/>
    <property type="molecule type" value="Genomic_DNA"/>
</dbReference>
<evidence type="ECO:0000259" key="4">
    <source>
        <dbReference type="Pfam" id="PF08241"/>
    </source>
</evidence>
<sequence length="291" mass="33848">MSSFSKKTFNAQNYDKFRPKYTADIYNKIKQYHKGGKNLLIDVGCGPGTATFQMIDYLSDFKSFKGTDISDRMIGAATLKKVELNIPDEKLAFFQSSCDDFSFLKEFKDNQKADMITAVECVHWFDFQKFQEAAAKNLSKNGTLAIWGYREFFVPEYPEISTVVRSFLDDDNVLGPYFEQPGHTIMKNLWRDLKFDTKYFKDIDEIIYHSEDFGKNPSNDLYLLQHKAPVKILKHLLTTTSAYQDWKEAHPNDKDLSDVLLEKIYEVYPELNENTILDVKLSTIFKFARKI</sequence>
<organism evidence="5 6">
    <name type="scientific">Henningerozyma blattae (strain ATCC 34711 / CBS 6284 / DSM 70876 / NBRC 10599 / NRRL Y-10934 / UCD 77-7)</name>
    <name type="common">Yeast</name>
    <name type="synonym">Tetrapisispora blattae</name>
    <dbReference type="NCBI Taxonomy" id="1071380"/>
    <lineage>
        <taxon>Eukaryota</taxon>
        <taxon>Fungi</taxon>
        <taxon>Dikarya</taxon>
        <taxon>Ascomycota</taxon>
        <taxon>Saccharomycotina</taxon>
        <taxon>Saccharomycetes</taxon>
        <taxon>Saccharomycetales</taxon>
        <taxon>Saccharomycetaceae</taxon>
        <taxon>Henningerozyma</taxon>
    </lineage>
</organism>
<dbReference type="OrthoDB" id="10027013at2759"/>
<dbReference type="GO" id="GO:0008757">
    <property type="term" value="F:S-adenosylmethionine-dependent methyltransferase activity"/>
    <property type="evidence" value="ECO:0007669"/>
    <property type="project" value="InterPro"/>
</dbReference>
<dbReference type="AlphaFoldDB" id="I2H6B9"/>
<dbReference type="SUPFAM" id="SSF53335">
    <property type="entry name" value="S-adenosyl-L-methionine-dependent methyltransferases"/>
    <property type="match status" value="1"/>
</dbReference>
<proteinExistence type="inferred from homology"/>
<dbReference type="KEGG" id="tbl:TBLA_0F03870"/>
<dbReference type="Gene3D" id="3.40.50.150">
    <property type="entry name" value="Vaccinia Virus protein VP39"/>
    <property type="match status" value="1"/>
</dbReference>